<dbReference type="Proteomes" id="UP000018144">
    <property type="component" value="Unassembled WGS sequence"/>
</dbReference>
<dbReference type="OrthoDB" id="412788at2759"/>
<dbReference type="PANTHER" id="PTHR34598">
    <property type="entry name" value="BLL6449 PROTEIN"/>
    <property type="match status" value="1"/>
</dbReference>
<name>U4LP15_PYROM</name>
<protein>
    <submittedName>
        <fullName evidence="2">Uncharacterized protein</fullName>
    </submittedName>
</protein>
<evidence type="ECO:0000313" key="2">
    <source>
        <dbReference type="EMBL" id="CCX16329.1"/>
    </source>
</evidence>
<dbReference type="EMBL" id="HF936378">
    <property type="protein sequence ID" value="CCX16329.1"/>
    <property type="molecule type" value="Genomic_DNA"/>
</dbReference>
<dbReference type="NCBIfam" id="NF041278">
    <property type="entry name" value="CmcJ_NvfI_EfuI"/>
    <property type="match status" value="1"/>
</dbReference>
<dbReference type="OMA" id="CESICYR"/>
<reference evidence="2 3" key="1">
    <citation type="journal article" date="2013" name="PLoS Genet.">
        <title>The genome and development-dependent transcriptomes of Pyronema confluens: a window into fungal evolution.</title>
        <authorList>
            <person name="Traeger S."/>
            <person name="Altegoer F."/>
            <person name="Freitag M."/>
            <person name="Gabaldon T."/>
            <person name="Kempken F."/>
            <person name="Kumar A."/>
            <person name="Marcet-Houben M."/>
            <person name="Poggeler S."/>
            <person name="Stajich J.E."/>
            <person name="Nowrousian M."/>
        </authorList>
    </citation>
    <scope>NUCLEOTIDE SEQUENCE [LARGE SCALE GENOMIC DNA]</scope>
    <source>
        <strain evidence="3">CBS 100304</strain>
        <tissue evidence="2">Vegetative mycelium</tissue>
    </source>
</reference>
<dbReference type="PANTHER" id="PTHR34598:SF3">
    <property type="entry name" value="OXIDOREDUCTASE AN1597"/>
    <property type="match status" value="1"/>
</dbReference>
<evidence type="ECO:0000256" key="1">
    <source>
        <dbReference type="ARBA" id="ARBA00023604"/>
    </source>
</evidence>
<organism evidence="2 3">
    <name type="scientific">Pyronema omphalodes (strain CBS 100304)</name>
    <name type="common">Pyronema confluens</name>
    <dbReference type="NCBI Taxonomy" id="1076935"/>
    <lineage>
        <taxon>Eukaryota</taxon>
        <taxon>Fungi</taxon>
        <taxon>Dikarya</taxon>
        <taxon>Ascomycota</taxon>
        <taxon>Pezizomycotina</taxon>
        <taxon>Pezizomycetes</taxon>
        <taxon>Pezizales</taxon>
        <taxon>Pyronemataceae</taxon>
        <taxon>Pyronema</taxon>
    </lineage>
</organism>
<proteinExistence type="inferred from homology"/>
<dbReference type="InterPro" id="IPR044053">
    <property type="entry name" value="AsaB-like"/>
</dbReference>
<comment type="similarity">
    <text evidence="1">Belongs to the asaB hydroxylase/desaturase family.</text>
</comment>
<dbReference type="AlphaFoldDB" id="U4LP15"/>
<keyword evidence="3" id="KW-1185">Reference proteome</keyword>
<sequence>MPNSSRSWRPWILCNPEPGPDTVEHCFRHLDCNLWVAFVFDFHSLTTNHHEIHHPSSGEISQITQCQFHSHHHHPPIYPSSPGPPAIQPLLSIMDELTSLRYLKPLPLYTHSKPYYIFETLPSGIKNTNLEYEDGPAQLITDIRGQESEFTLKEHGFEFIKWEPPELDWGNEKELYKIYFPAVRKCLEALLGEEVKRWELYEFRRRHAGLKSYGNPDVHNHMAIIPPVPIIHVDQSPAGILNWLKRNLADEVDELVEKYRMRLFTVWRPLVDVVEDVSLAVCDARTFSREDLIEVDFIDNTMVRKNFMAKYSESAKFYYLSKMTKDECCVFKVFDSLDLEKGCVPHGAFRHANYGKDVKPRESIEVRFLIMTEK</sequence>
<gene>
    <name evidence="2" type="ORF">PCON_02925</name>
</gene>
<accession>U4LP15</accession>
<evidence type="ECO:0000313" key="3">
    <source>
        <dbReference type="Proteomes" id="UP000018144"/>
    </source>
</evidence>
<dbReference type="GO" id="GO:0016491">
    <property type="term" value="F:oxidoreductase activity"/>
    <property type="evidence" value="ECO:0007669"/>
    <property type="project" value="InterPro"/>
</dbReference>
<dbReference type="eggNOG" id="ENOG502SQC7">
    <property type="taxonomic scope" value="Eukaryota"/>
</dbReference>